<organism evidence="1 2">
    <name type="scientific">Albimonas pacifica</name>
    <dbReference type="NCBI Taxonomy" id="1114924"/>
    <lineage>
        <taxon>Bacteria</taxon>
        <taxon>Pseudomonadati</taxon>
        <taxon>Pseudomonadota</taxon>
        <taxon>Alphaproteobacteria</taxon>
        <taxon>Rhodobacterales</taxon>
        <taxon>Paracoccaceae</taxon>
        <taxon>Albimonas</taxon>
    </lineage>
</organism>
<dbReference type="EMBL" id="FOQH01000009">
    <property type="protein sequence ID" value="SFI76411.1"/>
    <property type="molecule type" value="Genomic_DNA"/>
</dbReference>
<dbReference type="RefSeq" id="WP_143103386.1">
    <property type="nucleotide sequence ID" value="NZ_FOQH01000009.1"/>
</dbReference>
<evidence type="ECO:0000313" key="1">
    <source>
        <dbReference type="EMBL" id="SFI76411.1"/>
    </source>
</evidence>
<sequence length="124" mass="13265">MRAQTNLRDGDDRRAELEDAVFDVLGEVYELPPEQAVGAAAFVAGQIAAFLADVARLNGDPDEAERARRALQDLSETCCELLEETGGASVTAARALARIEAIGARVRSEPRVAGLPTPIEARFD</sequence>
<name>A0A1I3KV48_9RHOB</name>
<reference evidence="1 2" key="1">
    <citation type="submission" date="2016-10" db="EMBL/GenBank/DDBJ databases">
        <authorList>
            <person name="de Groot N.N."/>
        </authorList>
    </citation>
    <scope>NUCLEOTIDE SEQUENCE [LARGE SCALE GENOMIC DNA]</scope>
    <source>
        <strain evidence="1 2">CGMCC 1.11030</strain>
    </source>
</reference>
<keyword evidence="2" id="KW-1185">Reference proteome</keyword>
<accession>A0A1I3KV48</accession>
<gene>
    <name evidence="1" type="ORF">SAMN05216258_109101</name>
</gene>
<dbReference type="Proteomes" id="UP000199377">
    <property type="component" value="Unassembled WGS sequence"/>
</dbReference>
<dbReference type="AlphaFoldDB" id="A0A1I3KV48"/>
<protein>
    <submittedName>
        <fullName evidence="1">Uncharacterized protein</fullName>
    </submittedName>
</protein>
<proteinExistence type="predicted"/>
<dbReference type="STRING" id="1114924.SAMN05216258_109101"/>
<evidence type="ECO:0000313" key="2">
    <source>
        <dbReference type="Proteomes" id="UP000199377"/>
    </source>
</evidence>